<dbReference type="InterPro" id="IPR036728">
    <property type="entry name" value="PBP_GOBP_sf"/>
</dbReference>
<dbReference type="Pfam" id="PF01395">
    <property type="entry name" value="PBP_GOBP"/>
    <property type="match status" value="1"/>
</dbReference>
<keyword evidence="1" id="KW-0732">Signal</keyword>
<proteinExistence type="evidence at transcript level"/>
<dbReference type="SMART" id="SM00708">
    <property type="entry name" value="PhBP"/>
    <property type="match status" value="1"/>
</dbReference>
<feature type="chain" id="PRO_5007842425" evidence="1">
    <location>
        <begin position="23"/>
        <end position="126"/>
    </location>
</feature>
<protein>
    <submittedName>
        <fullName evidence="2">Putative odorant-binding protein</fullName>
    </submittedName>
</protein>
<dbReference type="SUPFAM" id="SSF47565">
    <property type="entry name" value="Insect pheromone/odorant-binding proteins"/>
    <property type="match status" value="1"/>
</dbReference>
<dbReference type="AlphaFoldDB" id="A0A163E263"/>
<reference evidence="2" key="1">
    <citation type="submission" date="2016-03" db="EMBL/GenBank/DDBJ databases">
        <title>Under expression of chemosensory genes in domiciliary bugs of the Chagas disease vector Triatoma brasiliensis.</title>
        <authorList>
            <person name="Marchant A."/>
            <person name="Mougel F."/>
            <person name="Jacquin-Joly E."/>
            <person name="Costa J."/>
            <person name="Almeida C.E."/>
            <person name="Harry M."/>
        </authorList>
    </citation>
    <scope>NUCLEOTIDE SEQUENCE</scope>
    <source>
        <tissue evidence="2">Head antenna rostrum</tissue>
    </source>
</reference>
<feature type="signal peptide" evidence="1">
    <location>
        <begin position="1"/>
        <end position="22"/>
    </location>
</feature>
<accession>A0A163E263</accession>
<gene>
    <name evidence="2" type="primary">TbraOBP2</name>
</gene>
<dbReference type="CDD" id="cd23992">
    <property type="entry name" value="PBP_GOBP"/>
    <property type="match status" value="1"/>
</dbReference>
<dbReference type="EMBL" id="LT555333">
    <property type="protein sequence ID" value="SAJ59018.1"/>
    <property type="molecule type" value="mRNA"/>
</dbReference>
<sequence>MPKFYTSLLAFFIFSFFSMIIGNEEECMRQHNISRSFLDDEKREDKCFLACFMKEQKIMNEEGHMVKEKMLEYFDQVEGDHPHAECREAVLHCVDMVEKEGDDCETAYKFDLCVNEKETVCALDEN</sequence>
<evidence type="ECO:0000313" key="2">
    <source>
        <dbReference type="EMBL" id="SAJ59018.1"/>
    </source>
</evidence>
<dbReference type="InterPro" id="IPR006170">
    <property type="entry name" value="PBP/GOBP"/>
</dbReference>
<organism evidence="2">
    <name type="scientific">Triatoma brasiliensis</name>
    <name type="common">Blood-sucking bug</name>
    <dbReference type="NCBI Taxonomy" id="65344"/>
    <lineage>
        <taxon>Eukaryota</taxon>
        <taxon>Metazoa</taxon>
        <taxon>Ecdysozoa</taxon>
        <taxon>Arthropoda</taxon>
        <taxon>Hexapoda</taxon>
        <taxon>Insecta</taxon>
        <taxon>Pterygota</taxon>
        <taxon>Neoptera</taxon>
        <taxon>Paraneoptera</taxon>
        <taxon>Hemiptera</taxon>
        <taxon>Heteroptera</taxon>
        <taxon>Panheteroptera</taxon>
        <taxon>Cimicomorpha</taxon>
        <taxon>Reduviidae</taxon>
        <taxon>Triatominae</taxon>
        <taxon>Triatoma</taxon>
    </lineage>
</organism>
<name>A0A163E263_TRIBS</name>
<dbReference type="Gene3D" id="1.10.238.20">
    <property type="entry name" value="Pheromone/general odorant binding protein domain"/>
    <property type="match status" value="1"/>
</dbReference>
<evidence type="ECO:0000256" key="1">
    <source>
        <dbReference type="SAM" id="SignalP"/>
    </source>
</evidence>
<dbReference type="GO" id="GO:0005549">
    <property type="term" value="F:odorant binding"/>
    <property type="evidence" value="ECO:0007669"/>
    <property type="project" value="InterPro"/>
</dbReference>